<dbReference type="FunFam" id="3.30.505.10:FF:000028">
    <property type="entry name" value="Suppressor of cytokine signaling 5"/>
    <property type="match status" value="1"/>
</dbReference>
<reference evidence="10" key="1">
    <citation type="submission" date="2013-05" db="EMBL/GenBank/DDBJ databases">
        <authorList>
            <person name="Yim A.K.Y."/>
            <person name="Chan T.F."/>
            <person name="Ji K.M."/>
            <person name="Liu X.Y."/>
            <person name="Zhou J.W."/>
            <person name="Li R.Q."/>
            <person name="Yang K.Y."/>
            <person name="Li J."/>
            <person name="Li M."/>
            <person name="Law P.T.W."/>
            <person name="Wu Y.L."/>
            <person name="Cai Z.L."/>
            <person name="Qin H."/>
            <person name="Bao Y."/>
            <person name="Leung R.K.K."/>
            <person name="Ng P.K.S."/>
            <person name="Zou J."/>
            <person name="Zhong X.J."/>
            <person name="Ran P.X."/>
            <person name="Zhong N.S."/>
            <person name="Liu Z.G."/>
            <person name="Tsui S.K.W."/>
        </authorList>
    </citation>
    <scope>NUCLEOTIDE SEQUENCE</scope>
    <source>
        <strain evidence="10">Derf</strain>
        <tissue evidence="10">Whole organism</tissue>
    </source>
</reference>
<evidence type="ECO:0000313" key="11">
    <source>
        <dbReference type="Proteomes" id="UP000790347"/>
    </source>
</evidence>
<feature type="region of interest" description="Disordered" evidence="7">
    <location>
        <begin position="299"/>
        <end position="368"/>
    </location>
</feature>
<dbReference type="GO" id="GO:0046935">
    <property type="term" value="F:1-phosphatidylinositol-3-kinase regulator activity"/>
    <property type="evidence" value="ECO:0007669"/>
    <property type="project" value="TreeGrafter"/>
</dbReference>
<evidence type="ECO:0000256" key="4">
    <source>
        <dbReference type="ARBA" id="ARBA00022786"/>
    </source>
</evidence>
<feature type="compositionally biased region" description="Low complexity" evidence="7">
    <location>
        <begin position="317"/>
        <end position="339"/>
    </location>
</feature>
<dbReference type="GO" id="GO:0046854">
    <property type="term" value="P:phosphatidylinositol phosphate biosynthetic process"/>
    <property type="evidence" value="ECO:0007669"/>
    <property type="project" value="TreeGrafter"/>
</dbReference>
<gene>
    <name evidence="10" type="primary">SOCS5</name>
    <name evidence="10" type="ORF">DERF_005189</name>
</gene>
<dbReference type="PROSITE" id="PS50225">
    <property type="entry name" value="SOCS"/>
    <property type="match status" value="1"/>
</dbReference>
<organism evidence="10 11">
    <name type="scientific">Dermatophagoides farinae</name>
    <name type="common">American house dust mite</name>
    <dbReference type="NCBI Taxonomy" id="6954"/>
    <lineage>
        <taxon>Eukaryota</taxon>
        <taxon>Metazoa</taxon>
        <taxon>Ecdysozoa</taxon>
        <taxon>Arthropoda</taxon>
        <taxon>Chelicerata</taxon>
        <taxon>Arachnida</taxon>
        <taxon>Acari</taxon>
        <taxon>Acariformes</taxon>
        <taxon>Sarcoptiformes</taxon>
        <taxon>Astigmata</taxon>
        <taxon>Psoroptidia</taxon>
        <taxon>Analgoidea</taxon>
        <taxon>Pyroglyphidae</taxon>
        <taxon>Dermatophagoidinae</taxon>
        <taxon>Dermatophagoides</taxon>
    </lineage>
</organism>
<dbReference type="PANTHER" id="PTHR10155">
    <property type="entry name" value="PHOSPHATIDYLINOSITOL 3-KINASE REGULATORY SUBUNIT"/>
    <property type="match status" value="1"/>
</dbReference>
<dbReference type="GO" id="GO:0005942">
    <property type="term" value="C:phosphatidylinositol 3-kinase complex"/>
    <property type="evidence" value="ECO:0007669"/>
    <property type="project" value="TreeGrafter"/>
</dbReference>
<evidence type="ECO:0000256" key="5">
    <source>
        <dbReference type="ARBA" id="ARBA00022999"/>
    </source>
</evidence>
<dbReference type="SMART" id="SM00253">
    <property type="entry name" value="SOCS"/>
    <property type="match status" value="1"/>
</dbReference>
<evidence type="ECO:0000256" key="2">
    <source>
        <dbReference type="ARBA" id="ARBA00022604"/>
    </source>
</evidence>
<proteinExistence type="predicted"/>
<dbReference type="AlphaFoldDB" id="A0A922I565"/>
<dbReference type="SMART" id="SM00252">
    <property type="entry name" value="SH2"/>
    <property type="match status" value="1"/>
</dbReference>
<accession>A0A922I565</accession>
<dbReference type="PANTHER" id="PTHR10155:SF0">
    <property type="entry name" value="SUPPRESSOR OF CYTOKINE SIGNALING AT 36E, ISOFORM D"/>
    <property type="match status" value="1"/>
</dbReference>
<evidence type="ECO:0000313" key="10">
    <source>
        <dbReference type="EMBL" id="KAH9521540.1"/>
    </source>
</evidence>
<dbReference type="SMART" id="SM00969">
    <property type="entry name" value="SOCS_box"/>
    <property type="match status" value="1"/>
</dbReference>
<evidence type="ECO:0000256" key="6">
    <source>
        <dbReference type="PROSITE-ProRule" id="PRU00191"/>
    </source>
</evidence>
<name>A0A922I565_DERFA</name>
<dbReference type="SUPFAM" id="SSF158235">
    <property type="entry name" value="SOCS box-like"/>
    <property type="match status" value="1"/>
</dbReference>
<keyword evidence="5 6" id="KW-0727">SH2 domain</keyword>
<reference evidence="10" key="2">
    <citation type="journal article" date="2022" name="Res Sq">
        <title>Comparative Genomics Reveals Insights into the Divergent Evolution of Astigmatic Mites and Household Pest Adaptations.</title>
        <authorList>
            <person name="Xiong Q."/>
            <person name="Wan A.T.-Y."/>
            <person name="Liu X.-Y."/>
            <person name="Fung C.S.-H."/>
            <person name="Xiao X."/>
            <person name="Malainual N."/>
            <person name="Hou J."/>
            <person name="Wang L."/>
            <person name="Wang M."/>
            <person name="Yang K."/>
            <person name="Cui Y."/>
            <person name="Leung E."/>
            <person name="Nong W."/>
            <person name="Shin S.-K."/>
            <person name="Au S."/>
            <person name="Jeong K.Y."/>
            <person name="Chew F.T."/>
            <person name="Hui J."/>
            <person name="Leung T.F."/>
            <person name="Tungtrongchitr A."/>
            <person name="Zhong N."/>
            <person name="Liu Z."/>
            <person name="Tsui S."/>
        </authorList>
    </citation>
    <scope>NUCLEOTIDE SEQUENCE</scope>
    <source>
        <strain evidence="10">Derf</strain>
        <tissue evidence="10">Whole organism</tissue>
    </source>
</reference>
<dbReference type="InterPro" id="IPR036860">
    <property type="entry name" value="SH2_dom_sf"/>
</dbReference>
<dbReference type="InterPro" id="IPR036036">
    <property type="entry name" value="SOCS_box-like_dom_sf"/>
</dbReference>
<evidence type="ECO:0000256" key="3">
    <source>
        <dbReference type="ARBA" id="ARBA00022700"/>
    </source>
</evidence>
<feature type="compositionally biased region" description="Low complexity" evidence="7">
    <location>
        <begin position="8"/>
        <end position="28"/>
    </location>
</feature>
<keyword evidence="11" id="KW-1185">Reference proteome</keyword>
<keyword evidence="2" id="KW-0341">Growth regulation</keyword>
<dbReference type="PROSITE" id="PS50001">
    <property type="entry name" value="SH2"/>
    <property type="match status" value="1"/>
</dbReference>
<feature type="domain" description="SOCS box" evidence="9">
    <location>
        <begin position="516"/>
        <end position="565"/>
    </location>
</feature>
<evidence type="ECO:0000256" key="7">
    <source>
        <dbReference type="SAM" id="MobiDB-lite"/>
    </source>
</evidence>
<keyword evidence="4" id="KW-0833">Ubl conjugation pathway</keyword>
<dbReference type="Pfam" id="PF00017">
    <property type="entry name" value="SH2"/>
    <property type="match status" value="1"/>
</dbReference>
<dbReference type="GO" id="GO:0009968">
    <property type="term" value="P:negative regulation of signal transduction"/>
    <property type="evidence" value="ECO:0007669"/>
    <property type="project" value="UniProtKB-KW"/>
</dbReference>
<dbReference type="InterPro" id="IPR001496">
    <property type="entry name" value="SOCS_box"/>
</dbReference>
<feature type="region of interest" description="Disordered" evidence="7">
    <location>
        <begin position="1"/>
        <end position="28"/>
    </location>
</feature>
<dbReference type="Proteomes" id="UP000790347">
    <property type="component" value="Unassembled WGS sequence"/>
</dbReference>
<protein>
    <submittedName>
        <fullName evidence="10">Socs5p</fullName>
    </submittedName>
</protein>
<comment type="pathway">
    <text evidence="1">Protein modification; protein ubiquitination.</text>
</comment>
<dbReference type="Gene3D" id="3.30.505.10">
    <property type="entry name" value="SH2 domain"/>
    <property type="match status" value="1"/>
</dbReference>
<evidence type="ECO:0000259" key="9">
    <source>
        <dbReference type="PROSITE" id="PS50225"/>
    </source>
</evidence>
<dbReference type="EMBL" id="ASGP02000002">
    <property type="protein sequence ID" value="KAH9521540.1"/>
    <property type="molecule type" value="Genomic_DNA"/>
</dbReference>
<dbReference type="Pfam" id="PF07525">
    <property type="entry name" value="SOCS_box"/>
    <property type="match status" value="1"/>
</dbReference>
<dbReference type="InterPro" id="IPR000980">
    <property type="entry name" value="SH2"/>
</dbReference>
<sequence>MHSMNSLDNNYHNHAANNNDNNCRGHNQSLIRSSLSDSDLIASSSSLSPPPQSSSLANQNTISLCRDLQVLILDDIDNHHNNDDDDDENSSAIFQSISCDNHSIANAINNDESLSSTKSMKKQSNKSRKSLFMMKKRKWISTPFGFITNCCMTRTDSIADLQQRSSTNDEDCQPQKQPIVKCQMSTSNGVVDQQTSGSINNINDNNNVVQRQHQHDHNFNDDDEDDNVVNGDAHRVNIDDDLSFMDNFPPLNQPLSRIVSLRRRHPNTPMSRSPEPPPLPPHPFPVGVVLSGFSNSYLHHPHLSSSHDSSHPEQQDNNISSISSSVNLNPNSAASLSSDDGGDDTYRHDNDVSVDGQHHHHQQQLQQPPHLYEPYSIQMPIMNHHIQMDTNNMNRSASRSTPTFHTQIDYINCLVPDLLAITNRSFYWGKMDRYEAERLLDGKPEGTFLLRDSAQEDHLFSVSFRRFERSLHARIENWEHRFSFDSHDPGVFSSTTVTGLIEHYKVPSHCMFFEPVLTKPLNRTFTFSLQHLARVTICDRVTYDSINRLPLPQILKSYLKEYHYRIKVRTKHFDESSLYRWLEPNHHHNQQQQQQQQPRVYFHQ</sequence>
<evidence type="ECO:0000256" key="1">
    <source>
        <dbReference type="ARBA" id="ARBA00004906"/>
    </source>
</evidence>
<keyword evidence="3" id="KW-0734">Signal transduction inhibitor</keyword>
<feature type="domain" description="SH2" evidence="8">
    <location>
        <begin position="426"/>
        <end position="521"/>
    </location>
</feature>
<dbReference type="GO" id="GO:0035556">
    <property type="term" value="P:intracellular signal transduction"/>
    <property type="evidence" value="ECO:0007669"/>
    <property type="project" value="InterPro"/>
</dbReference>
<comment type="caution">
    <text evidence="10">The sequence shown here is derived from an EMBL/GenBank/DDBJ whole genome shotgun (WGS) entry which is preliminary data.</text>
</comment>
<dbReference type="SUPFAM" id="SSF55550">
    <property type="entry name" value="SH2 domain"/>
    <property type="match status" value="1"/>
</dbReference>
<evidence type="ECO:0000259" key="8">
    <source>
        <dbReference type="PROSITE" id="PS50001"/>
    </source>
</evidence>